<dbReference type="GO" id="GO:0046872">
    <property type="term" value="F:metal ion binding"/>
    <property type="evidence" value="ECO:0007669"/>
    <property type="project" value="InterPro"/>
</dbReference>
<dbReference type="Proteomes" id="UP000469185">
    <property type="component" value="Unassembled WGS sequence"/>
</dbReference>
<keyword evidence="3" id="KW-0670">Pyruvate</keyword>
<keyword evidence="3" id="KW-0413">Isomerase</keyword>
<dbReference type="InterPro" id="IPR017517">
    <property type="entry name" value="Maleyloyr_isom"/>
</dbReference>
<dbReference type="NCBIfam" id="TIGR03083">
    <property type="entry name" value="maleylpyruvate isomerase family mycothiol-dependent enzyme"/>
    <property type="match status" value="1"/>
</dbReference>
<organism evidence="3 4">
    <name type="scientific">Phytoactinopolyspora alkaliphila</name>
    <dbReference type="NCBI Taxonomy" id="1783498"/>
    <lineage>
        <taxon>Bacteria</taxon>
        <taxon>Bacillati</taxon>
        <taxon>Actinomycetota</taxon>
        <taxon>Actinomycetes</taxon>
        <taxon>Jiangellales</taxon>
        <taxon>Jiangellaceae</taxon>
        <taxon>Phytoactinopolyspora</taxon>
    </lineage>
</organism>
<feature type="domain" description="Mycothiol-dependent maleylpyruvate isomerase metal-binding" evidence="1">
    <location>
        <begin position="18"/>
        <end position="158"/>
    </location>
</feature>
<name>A0A6N9YLY7_9ACTN</name>
<keyword evidence="4" id="KW-1185">Reference proteome</keyword>
<dbReference type="SUPFAM" id="SSF109854">
    <property type="entry name" value="DinB/YfiT-like putative metalloenzymes"/>
    <property type="match status" value="1"/>
</dbReference>
<dbReference type="InterPro" id="IPR024344">
    <property type="entry name" value="MDMPI_metal-binding"/>
</dbReference>
<gene>
    <name evidence="3" type="ORF">G1H11_11900</name>
</gene>
<evidence type="ECO:0000259" key="1">
    <source>
        <dbReference type="Pfam" id="PF11716"/>
    </source>
</evidence>
<protein>
    <submittedName>
        <fullName evidence="3">Maleylpyruvate isomerase family mycothiol-dependent enzyme</fullName>
    </submittedName>
</protein>
<dbReference type="InterPro" id="IPR034660">
    <property type="entry name" value="DinB/YfiT-like"/>
</dbReference>
<dbReference type="Pfam" id="PF11716">
    <property type="entry name" value="MDMPI_N"/>
    <property type="match status" value="1"/>
</dbReference>
<dbReference type="Gene3D" id="3.30.1050.40">
    <property type="match status" value="1"/>
</dbReference>
<evidence type="ECO:0000313" key="4">
    <source>
        <dbReference type="Proteomes" id="UP000469185"/>
    </source>
</evidence>
<evidence type="ECO:0000259" key="2">
    <source>
        <dbReference type="Pfam" id="PF17844"/>
    </source>
</evidence>
<dbReference type="RefSeq" id="WP_163818757.1">
    <property type="nucleotide sequence ID" value="NZ_JAAGOB010000005.1"/>
</dbReference>
<reference evidence="3 4" key="1">
    <citation type="submission" date="2020-02" db="EMBL/GenBank/DDBJ databases">
        <authorList>
            <person name="Li X.-J."/>
            <person name="Feng X.-M."/>
        </authorList>
    </citation>
    <scope>NUCLEOTIDE SEQUENCE [LARGE SCALE GENOMIC DNA]</scope>
    <source>
        <strain evidence="3 4">CGMCC 4.7225</strain>
    </source>
</reference>
<sequence>MAKRVDPSLSWAAYREGHLVLRSWIEGVPESSWERESVLPGWAVADLVAHLATVADSVTALEPAARGVAAAGLGDYLAAYAPVADGIAERARELAADAGRYPGAIMTTVDERFAAAVDALDRIGLHDQVVVGRRGAIRLGDYLLTRAVEIAVHADDLARSVPVAGPLKLPKDTVRLAVRALLEVVAQRAPGRTVEVRVPPHAAVQCVEGPRHTRGTPPNVVEMDATTWLRLAAGRTRWADELAAAHVSASGDRADLSAYLPVL</sequence>
<evidence type="ECO:0000313" key="3">
    <source>
        <dbReference type="EMBL" id="NED96013.1"/>
    </source>
</evidence>
<accession>A0A6N9YLY7</accession>
<dbReference type="InterPro" id="IPR041629">
    <property type="entry name" value="SCP_3"/>
</dbReference>
<dbReference type="GO" id="GO:0016853">
    <property type="term" value="F:isomerase activity"/>
    <property type="evidence" value="ECO:0007669"/>
    <property type="project" value="UniProtKB-KW"/>
</dbReference>
<comment type="caution">
    <text evidence="3">The sequence shown here is derived from an EMBL/GenBank/DDBJ whole genome shotgun (WGS) entry which is preliminary data.</text>
</comment>
<dbReference type="AlphaFoldDB" id="A0A6N9YLY7"/>
<proteinExistence type="predicted"/>
<dbReference type="EMBL" id="JAAGOB010000005">
    <property type="protein sequence ID" value="NED96013.1"/>
    <property type="molecule type" value="Genomic_DNA"/>
</dbReference>
<feature type="domain" description="Bacterial SCP orthologue" evidence="2">
    <location>
        <begin position="172"/>
        <end position="262"/>
    </location>
</feature>
<dbReference type="Pfam" id="PF17844">
    <property type="entry name" value="SCP_3"/>
    <property type="match status" value="1"/>
</dbReference>